<dbReference type="EMBL" id="RCHS01002511">
    <property type="protein sequence ID" value="RMX47049.1"/>
    <property type="molecule type" value="Genomic_DNA"/>
</dbReference>
<evidence type="ECO:0000256" key="13">
    <source>
        <dbReference type="ARBA" id="ARBA00045444"/>
    </source>
</evidence>
<feature type="domain" description="Ig-like" evidence="16">
    <location>
        <begin position="142"/>
        <end position="242"/>
    </location>
</feature>
<dbReference type="OrthoDB" id="1421090at2759"/>
<evidence type="ECO:0000256" key="5">
    <source>
        <dbReference type="ARBA" id="ARBA00022830"/>
    </source>
</evidence>
<dbReference type="SMART" id="SM00255">
    <property type="entry name" value="TIR"/>
    <property type="match status" value="1"/>
</dbReference>
<dbReference type="Pfam" id="PF00047">
    <property type="entry name" value="ig"/>
    <property type="match status" value="1"/>
</dbReference>
<keyword evidence="4" id="KW-0378">Hydrolase</keyword>
<dbReference type="PROSITE" id="PS50835">
    <property type="entry name" value="IG_LIKE"/>
    <property type="match status" value="3"/>
</dbReference>
<evidence type="ECO:0000256" key="10">
    <source>
        <dbReference type="ARBA" id="ARBA00023319"/>
    </source>
</evidence>
<evidence type="ECO:0000256" key="2">
    <source>
        <dbReference type="ARBA" id="ARBA00022518"/>
    </source>
</evidence>
<evidence type="ECO:0000256" key="4">
    <source>
        <dbReference type="ARBA" id="ARBA00022801"/>
    </source>
</evidence>
<evidence type="ECO:0000313" key="17">
    <source>
        <dbReference type="EMBL" id="RMX47049.1"/>
    </source>
</evidence>
<dbReference type="Gene3D" id="2.60.40.10">
    <property type="entry name" value="Immunoglobulins"/>
    <property type="match status" value="3"/>
</dbReference>
<accession>A0A3M6U0F2</accession>
<comment type="caution">
    <text evidence="17">The sequence shown here is derived from an EMBL/GenBank/DDBJ whole genome shotgun (WGS) entry which is preliminary data.</text>
</comment>
<comment type="subunit">
    <text evidence="11">Interacts with host IFNA1.</text>
</comment>
<keyword evidence="7" id="KW-1015">Disulfide bond</keyword>
<keyword evidence="10" id="KW-0393">Immunoglobulin domain</keyword>
<evidence type="ECO:0000256" key="12">
    <source>
        <dbReference type="ARBA" id="ARBA00041012"/>
    </source>
</evidence>
<dbReference type="PANTHER" id="PTHR11890">
    <property type="entry name" value="INTERLEUKIN-1 RECEPTOR FAMILY MEMBER"/>
    <property type="match status" value="1"/>
</dbReference>
<protein>
    <recommendedName>
        <fullName evidence="12">Soluble interferon alpha/beta receptor OPG204</fullName>
    </recommendedName>
</protein>
<keyword evidence="8" id="KW-0325">Glycoprotein</keyword>
<evidence type="ECO:0000256" key="11">
    <source>
        <dbReference type="ARBA" id="ARBA00038761"/>
    </source>
</evidence>
<keyword evidence="6" id="KW-0520">NAD</keyword>
<feature type="transmembrane region" description="Helical" evidence="14">
    <location>
        <begin position="363"/>
        <end position="387"/>
    </location>
</feature>
<dbReference type="Gene3D" id="3.40.50.10140">
    <property type="entry name" value="Toll/interleukin-1 receptor homology (TIR) domain"/>
    <property type="match status" value="1"/>
</dbReference>
<dbReference type="SMART" id="SM00409">
    <property type="entry name" value="IG"/>
    <property type="match status" value="3"/>
</dbReference>
<dbReference type="SUPFAM" id="SSF52200">
    <property type="entry name" value="Toll/Interleukin receptor TIR domain"/>
    <property type="match status" value="1"/>
</dbReference>
<evidence type="ECO:0000256" key="3">
    <source>
        <dbReference type="ARBA" id="ARBA00022632"/>
    </source>
</evidence>
<dbReference type="InterPro" id="IPR015621">
    <property type="entry name" value="IL-1_rcpt_fam"/>
</dbReference>
<dbReference type="AlphaFoldDB" id="A0A3M6U0F2"/>
<keyword evidence="14" id="KW-1133">Transmembrane helix</keyword>
<feature type="domain" description="Ig-like" evidence="16">
    <location>
        <begin position="250"/>
        <end position="351"/>
    </location>
</feature>
<feature type="domain" description="Ig-like" evidence="16">
    <location>
        <begin position="46"/>
        <end position="125"/>
    </location>
</feature>
<dbReference type="InterPro" id="IPR007110">
    <property type="entry name" value="Ig-like_dom"/>
</dbReference>
<dbReference type="PANTHER" id="PTHR11890:SF44">
    <property type="entry name" value="X-LINKED INTERLEUKIN-1 RECEPTOR ACCESSORY PROTEIN-LIKE 2"/>
    <property type="match status" value="1"/>
</dbReference>
<dbReference type="InterPro" id="IPR003599">
    <property type="entry name" value="Ig_sub"/>
</dbReference>
<keyword evidence="5" id="KW-0899">Viral immunoevasion</keyword>
<evidence type="ECO:0000256" key="1">
    <source>
        <dbReference type="ARBA" id="ARBA00009752"/>
    </source>
</evidence>
<name>A0A3M6U0F2_POCDA</name>
<dbReference type="InterPro" id="IPR003598">
    <property type="entry name" value="Ig_sub2"/>
</dbReference>
<gene>
    <name evidence="17" type="ORF">pdam_00009625</name>
</gene>
<keyword evidence="18" id="KW-1185">Reference proteome</keyword>
<dbReference type="PROSITE" id="PS50104">
    <property type="entry name" value="TIR"/>
    <property type="match status" value="1"/>
</dbReference>
<dbReference type="SUPFAM" id="SSF48726">
    <property type="entry name" value="Immunoglobulin"/>
    <property type="match status" value="2"/>
</dbReference>
<evidence type="ECO:0000256" key="9">
    <source>
        <dbReference type="ARBA" id="ARBA00023258"/>
    </source>
</evidence>
<keyword evidence="9" id="KW-0922">Interferon antiviral system evasion</keyword>
<dbReference type="SMART" id="SM00408">
    <property type="entry name" value="IGc2"/>
    <property type="match status" value="3"/>
</dbReference>
<dbReference type="CDD" id="cd00096">
    <property type="entry name" value="Ig"/>
    <property type="match status" value="1"/>
</dbReference>
<sequence length="602" mass="68765">MEKLVRNFPSCPSGEGLLYQLYQGFPLLSIYRFSFTIFVGLAIVEPRVQIISPIKNQIIKSNQSVLFNCTVSLEKNVSGTIQWNKDGFFIPPTKKSQHWASFERGKYASDFLNLQADDEGIYKCTYLDGESDQVGVCLAEKPQVWPLYHTSPRKVHLDDNPTLGCFAMGCPTPDIIWFKDNLPLTALGKDHHFSVDTKTPQIGNRTSDLEIKAVQFDDKGDYVCAAHNALGSYNYTISLYVTEDEKRYLPTIEAQKPKYTAEVATDVTLFCVGEDVEKVFSTFVFWKFKGETLLNSSKHYTVNDFYTHEAGSTPKVRTELTLLNLSYEDSGNYSCVVKYGRGIKSDTVILEVVPRAPDGKMELWLIIVISLVVFLALALVVLIFVLWCKKRHWQKMKAAAEKYDNEDGFFTKDAFISYSGKDYDWVKEHLMPLLDHNQIDYIIHSRDFEPGKAWIENMADSVYNSRKVMLIMSANYLASGFCKDEMYMAAHRESAKNDASLIVVRIDPNIKTADLPKILRHRTFIDVTSQEEVTTWKGRILEYVRSDSRPVPLPRSAIESVTSNESMQFSETRTLLSIFKLKKKKRVQKNLSNVERELSHQV</sequence>
<dbReference type="GO" id="GO:0007165">
    <property type="term" value="P:signal transduction"/>
    <property type="evidence" value="ECO:0007669"/>
    <property type="project" value="InterPro"/>
</dbReference>
<dbReference type="InterPro" id="IPR013783">
    <property type="entry name" value="Ig-like_fold"/>
</dbReference>
<evidence type="ECO:0000256" key="8">
    <source>
        <dbReference type="ARBA" id="ARBA00023180"/>
    </source>
</evidence>
<dbReference type="InterPro" id="IPR013098">
    <property type="entry name" value="Ig_I-set"/>
</dbReference>
<dbReference type="Pfam" id="PF13676">
    <property type="entry name" value="TIR_2"/>
    <property type="match status" value="1"/>
</dbReference>
<dbReference type="InterPro" id="IPR036179">
    <property type="entry name" value="Ig-like_dom_sf"/>
</dbReference>
<keyword evidence="3" id="KW-1090">Inhibition of host innate immune response by virus</keyword>
<proteinExistence type="inferred from homology"/>
<dbReference type="InterPro" id="IPR013151">
    <property type="entry name" value="Immunoglobulin_dom"/>
</dbReference>
<organism evidence="17 18">
    <name type="scientific">Pocillopora damicornis</name>
    <name type="common">Cauliflower coral</name>
    <name type="synonym">Millepora damicornis</name>
    <dbReference type="NCBI Taxonomy" id="46731"/>
    <lineage>
        <taxon>Eukaryota</taxon>
        <taxon>Metazoa</taxon>
        <taxon>Cnidaria</taxon>
        <taxon>Anthozoa</taxon>
        <taxon>Hexacorallia</taxon>
        <taxon>Scleractinia</taxon>
        <taxon>Astrocoeniina</taxon>
        <taxon>Pocilloporidae</taxon>
        <taxon>Pocillopora</taxon>
    </lineage>
</organism>
<feature type="domain" description="TIR" evidence="15">
    <location>
        <begin position="410"/>
        <end position="548"/>
    </location>
</feature>
<keyword evidence="14" id="KW-0812">Transmembrane</keyword>
<evidence type="ECO:0000256" key="14">
    <source>
        <dbReference type="SAM" id="Phobius"/>
    </source>
</evidence>
<evidence type="ECO:0000256" key="6">
    <source>
        <dbReference type="ARBA" id="ARBA00023027"/>
    </source>
</evidence>
<dbReference type="GO" id="GO:0016787">
    <property type="term" value="F:hydrolase activity"/>
    <property type="evidence" value="ECO:0007669"/>
    <property type="project" value="UniProtKB-KW"/>
</dbReference>
<keyword evidence="14" id="KW-0472">Membrane</keyword>
<dbReference type="Proteomes" id="UP000275408">
    <property type="component" value="Unassembled WGS sequence"/>
</dbReference>
<dbReference type="InterPro" id="IPR000157">
    <property type="entry name" value="TIR_dom"/>
</dbReference>
<evidence type="ECO:0000259" key="16">
    <source>
        <dbReference type="PROSITE" id="PS50835"/>
    </source>
</evidence>
<dbReference type="GO" id="GO:0039502">
    <property type="term" value="P:symbiont-mediated suppression of host type I interferon-mediated signaling pathway"/>
    <property type="evidence" value="ECO:0007669"/>
    <property type="project" value="UniProtKB-KW"/>
</dbReference>
<reference evidence="17 18" key="1">
    <citation type="journal article" date="2018" name="Sci. Rep.">
        <title>Comparative analysis of the Pocillopora damicornis genome highlights role of immune system in coral evolution.</title>
        <authorList>
            <person name="Cunning R."/>
            <person name="Bay R.A."/>
            <person name="Gillette P."/>
            <person name="Baker A.C."/>
            <person name="Traylor-Knowles N."/>
        </authorList>
    </citation>
    <scope>NUCLEOTIDE SEQUENCE [LARGE SCALE GENOMIC DNA]</scope>
    <source>
        <strain evidence="17">RSMAS</strain>
        <tissue evidence="17">Whole animal</tissue>
    </source>
</reference>
<keyword evidence="2" id="KW-0244">Early protein</keyword>
<dbReference type="InterPro" id="IPR035897">
    <property type="entry name" value="Toll_tir_struct_dom_sf"/>
</dbReference>
<dbReference type="Pfam" id="PF07679">
    <property type="entry name" value="I-set"/>
    <property type="match status" value="2"/>
</dbReference>
<evidence type="ECO:0000259" key="15">
    <source>
        <dbReference type="PROSITE" id="PS50104"/>
    </source>
</evidence>
<evidence type="ECO:0000256" key="7">
    <source>
        <dbReference type="ARBA" id="ARBA00023157"/>
    </source>
</evidence>
<comment type="similarity">
    <text evidence="1">Belongs to the interleukin-1 receptor family.</text>
</comment>
<evidence type="ECO:0000313" key="18">
    <source>
        <dbReference type="Proteomes" id="UP000275408"/>
    </source>
</evidence>
<dbReference type="STRING" id="46731.A0A3M6U0F2"/>
<comment type="function">
    <text evidence="13">Counteracts the antiviral effects of host IFN-alpha/beta and key IFN-inducible proteins involved in viral RNA degradation suxh as host OAS1. Acts as a soluble IFN-alpha receptor and thus inhibits the interaction between host IFN-alpha and its receptor.</text>
</comment>
<keyword evidence="5" id="KW-1114">Inhibition of host interferon signaling pathway by virus</keyword>
<keyword evidence="5" id="KW-0945">Host-virus interaction</keyword>